<sequence>MPAPTSSAPLFITVPTLIHAILPIRPMTGSCLLYVALLVLVVLLGDSASSDARKEREMKSIESEEGDGERQRRRSGEGTASGSASGNDQLPLFREGTHEVVQTKKPTPPIANPPPQPPGTTFRNPAQFNISRAGGADWGYLSAKASSSANLESLRSRVRKAPSHPLDSDMPLWDGRVRKVVVLTKGRSRRLAGDI</sequence>
<evidence type="ECO:0000256" key="2">
    <source>
        <dbReference type="SAM" id="Phobius"/>
    </source>
</evidence>
<feature type="compositionally biased region" description="Low complexity" evidence="1">
    <location>
        <begin position="77"/>
        <end position="86"/>
    </location>
</feature>
<proteinExistence type="predicted"/>
<feature type="compositionally biased region" description="Basic and acidic residues" evidence="1">
    <location>
        <begin position="51"/>
        <end position="76"/>
    </location>
</feature>
<organism evidence="3 4">
    <name type="scientific">Rickenella mellea</name>
    <dbReference type="NCBI Taxonomy" id="50990"/>
    <lineage>
        <taxon>Eukaryota</taxon>
        <taxon>Fungi</taxon>
        <taxon>Dikarya</taxon>
        <taxon>Basidiomycota</taxon>
        <taxon>Agaricomycotina</taxon>
        <taxon>Agaricomycetes</taxon>
        <taxon>Hymenochaetales</taxon>
        <taxon>Rickenellaceae</taxon>
        <taxon>Rickenella</taxon>
    </lineage>
</organism>
<keyword evidence="2" id="KW-1133">Transmembrane helix</keyword>
<feature type="compositionally biased region" description="Pro residues" evidence="1">
    <location>
        <begin position="106"/>
        <end position="118"/>
    </location>
</feature>
<dbReference type="Proteomes" id="UP000294933">
    <property type="component" value="Unassembled WGS sequence"/>
</dbReference>
<dbReference type="AlphaFoldDB" id="A0A4Y7PNC8"/>
<keyword evidence="4" id="KW-1185">Reference proteome</keyword>
<name>A0A4Y7PNC8_9AGAM</name>
<accession>A0A4Y7PNC8</accession>
<evidence type="ECO:0000313" key="4">
    <source>
        <dbReference type="Proteomes" id="UP000294933"/>
    </source>
</evidence>
<dbReference type="VEuPathDB" id="FungiDB:BD410DRAFT_795119"/>
<evidence type="ECO:0000313" key="3">
    <source>
        <dbReference type="EMBL" id="TDL16628.1"/>
    </source>
</evidence>
<dbReference type="EMBL" id="ML170238">
    <property type="protein sequence ID" value="TDL16628.1"/>
    <property type="molecule type" value="Genomic_DNA"/>
</dbReference>
<gene>
    <name evidence="3" type="ORF">BD410DRAFT_795119</name>
</gene>
<protein>
    <submittedName>
        <fullName evidence="3">Uncharacterized protein</fullName>
    </submittedName>
</protein>
<reference evidence="3 4" key="1">
    <citation type="submission" date="2018-06" db="EMBL/GenBank/DDBJ databases">
        <title>A transcriptomic atlas of mushroom development highlights an independent origin of complex multicellularity.</title>
        <authorList>
            <consortium name="DOE Joint Genome Institute"/>
            <person name="Krizsan K."/>
            <person name="Almasi E."/>
            <person name="Merenyi Z."/>
            <person name="Sahu N."/>
            <person name="Viragh M."/>
            <person name="Koszo T."/>
            <person name="Mondo S."/>
            <person name="Kiss B."/>
            <person name="Balint B."/>
            <person name="Kues U."/>
            <person name="Barry K."/>
            <person name="Hegedus J.C."/>
            <person name="Henrissat B."/>
            <person name="Johnson J."/>
            <person name="Lipzen A."/>
            <person name="Ohm R."/>
            <person name="Nagy I."/>
            <person name="Pangilinan J."/>
            <person name="Yan J."/>
            <person name="Xiong Y."/>
            <person name="Grigoriev I.V."/>
            <person name="Hibbett D.S."/>
            <person name="Nagy L.G."/>
        </authorList>
    </citation>
    <scope>NUCLEOTIDE SEQUENCE [LARGE SCALE GENOMIC DNA]</scope>
    <source>
        <strain evidence="3 4">SZMC22713</strain>
    </source>
</reference>
<keyword evidence="2" id="KW-0472">Membrane</keyword>
<feature type="transmembrane region" description="Helical" evidence="2">
    <location>
        <begin position="31"/>
        <end position="49"/>
    </location>
</feature>
<keyword evidence="2" id="KW-0812">Transmembrane</keyword>
<evidence type="ECO:0000256" key="1">
    <source>
        <dbReference type="SAM" id="MobiDB-lite"/>
    </source>
</evidence>
<feature type="region of interest" description="Disordered" evidence="1">
    <location>
        <begin position="51"/>
        <end position="122"/>
    </location>
</feature>